<accession>A0A061AZL0</accession>
<comment type="subcellular location">
    <subcellularLocation>
        <location evidence="2">Cytoplasm</location>
    </subcellularLocation>
    <subcellularLocation>
        <location evidence="1">Nucleus membrane</location>
        <topology evidence="1">Multi-pass membrane protein</topology>
    </subcellularLocation>
</comment>
<protein>
    <recommendedName>
        <fullName evidence="10">Transmembrane protein 188</fullName>
    </recommendedName>
</protein>
<gene>
    <name evidence="13" type="ORF">RHTO0S_05e07778g</name>
</gene>
<feature type="region of interest" description="Disordered" evidence="11">
    <location>
        <begin position="283"/>
        <end position="399"/>
    </location>
</feature>
<dbReference type="InterPro" id="IPR019168">
    <property type="entry name" value="NEP1-R1"/>
</dbReference>
<dbReference type="InterPro" id="IPR005605">
    <property type="entry name" value="Spo7"/>
</dbReference>
<keyword evidence="9" id="KW-0539">Nucleus</keyword>
<keyword evidence="8 12" id="KW-0472">Membrane</keyword>
<keyword evidence="6 12" id="KW-1133">Transmembrane helix</keyword>
<keyword evidence="7" id="KW-0443">Lipid metabolism</keyword>
<comment type="similarity">
    <text evidence="3">Belongs to the CNEP1R1 family.</text>
</comment>
<dbReference type="EMBL" id="LK052940">
    <property type="protein sequence ID" value="CDR40835.1"/>
    <property type="molecule type" value="Genomic_DNA"/>
</dbReference>
<feature type="compositionally biased region" description="Low complexity" evidence="11">
    <location>
        <begin position="207"/>
        <end position="223"/>
    </location>
</feature>
<feature type="compositionally biased region" description="Pro residues" evidence="11">
    <location>
        <begin position="224"/>
        <end position="233"/>
    </location>
</feature>
<dbReference type="GO" id="GO:0006629">
    <property type="term" value="P:lipid metabolic process"/>
    <property type="evidence" value="ECO:0007669"/>
    <property type="project" value="UniProtKB-KW"/>
</dbReference>
<feature type="compositionally biased region" description="Low complexity" evidence="11">
    <location>
        <begin position="152"/>
        <end position="177"/>
    </location>
</feature>
<dbReference type="GO" id="GO:0019888">
    <property type="term" value="F:protein phosphatase regulator activity"/>
    <property type="evidence" value="ECO:0007669"/>
    <property type="project" value="InterPro"/>
</dbReference>
<feature type="region of interest" description="Disordered" evidence="11">
    <location>
        <begin position="147"/>
        <end position="263"/>
    </location>
</feature>
<evidence type="ECO:0000256" key="3">
    <source>
        <dbReference type="ARBA" id="ARBA00010998"/>
    </source>
</evidence>
<sequence length="444" mass="48717">MSPALVSRRARTFHPPATRESFKDLLIFEERLKQNAERLQKQRRKYEAFLFSLVGVIVYLGYGVFVLPSIYSLVHYSNIAMLLVAVTTLILFFATGMYSEKIAYAHKFVPQANRALRPFNIYLNTRHRSRFSLFRLFGSSAIPALSRTPSGRSLTPTSELSSPPLSRRTSASSAASSTDTIRSTGAFRSPPPSPPLAANASPPPSPSRRTLALPETIDDGPVTRAPPSPPPSSSPRSGVPIPPIPPAQNPRGELIFSSRVNPQFREGYERYRAEWERRRAEAKRVQREGQGKAGWMRWMMPWRRRGARPAAQAESAKEKTVEEKREGAGKGVPNLPKFEQGGDGDSFGGSFPPTRSSSPDPHGEHTSTVLSSTSTPASSLSRSSSPSRLAAEGGRWSPVRIRAESFSELLTHSLDEEGEGAEGRTQFTRGPGLERSGSMRASGD</sequence>
<organism evidence="13">
    <name type="scientific">Rhodotorula toruloides</name>
    <name type="common">Yeast</name>
    <name type="synonym">Rhodosporidium toruloides</name>
    <dbReference type="NCBI Taxonomy" id="5286"/>
    <lineage>
        <taxon>Eukaryota</taxon>
        <taxon>Fungi</taxon>
        <taxon>Dikarya</taxon>
        <taxon>Basidiomycota</taxon>
        <taxon>Pucciniomycotina</taxon>
        <taxon>Microbotryomycetes</taxon>
        <taxon>Sporidiobolales</taxon>
        <taxon>Sporidiobolaceae</taxon>
        <taxon>Rhodotorula</taxon>
    </lineage>
</organism>
<dbReference type="OrthoDB" id="5599171at2759"/>
<keyword evidence="4" id="KW-0963">Cytoplasm</keyword>
<dbReference type="AlphaFoldDB" id="A0A061AZL0"/>
<dbReference type="PANTHER" id="PTHR20996:SF1">
    <property type="entry name" value="NUCLEAR ENVELOPE PHOSPHATASE-REGULATORY SUBUNIT 1"/>
    <property type="match status" value="1"/>
</dbReference>
<evidence type="ECO:0000256" key="1">
    <source>
        <dbReference type="ARBA" id="ARBA00004232"/>
    </source>
</evidence>
<evidence type="ECO:0000256" key="7">
    <source>
        <dbReference type="ARBA" id="ARBA00023098"/>
    </source>
</evidence>
<reference evidence="13" key="1">
    <citation type="journal article" date="2014" name="Genome Announc.">
        <title>Draft genome sequence of Rhodosporidium toruloides CECT1137, an oleaginous yeast of biotechnological interest.</title>
        <authorList>
            <person name="Morin N."/>
            <person name="Calcas X."/>
            <person name="Devillers H."/>
            <person name="Durrens P."/>
            <person name="Sherman D.J."/>
            <person name="Nicaud J.-M."/>
            <person name="Neuveglise C."/>
        </authorList>
    </citation>
    <scope>NUCLEOTIDE SEQUENCE</scope>
    <source>
        <strain evidence="13">CECT1137</strain>
    </source>
</reference>
<dbReference type="GO" id="GO:0005737">
    <property type="term" value="C:cytoplasm"/>
    <property type="evidence" value="ECO:0007669"/>
    <property type="project" value="UniProtKB-SubCell"/>
</dbReference>
<evidence type="ECO:0000256" key="6">
    <source>
        <dbReference type="ARBA" id="ARBA00022989"/>
    </source>
</evidence>
<dbReference type="Pfam" id="PF03907">
    <property type="entry name" value="Spo7"/>
    <property type="match status" value="1"/>
</dbReference>
<feature type="transmembrane region" description="Helical" evidence="12">
    <location>
        <begin position="48"/>
        <end position="73"/>
    </location>
</feature>
<evidence type="ECO:0000256" key="12">
    <source>
        <dbReference type="SAM" id="Phobius"/>
    </source>
</evidence>
<feature type="compositionally biased region" description="Low complexity" evidence="11">
    <location>
        <begin position="366"/>
        <end position="391"/>
    </location>
</feature>
<proteinExistence type="inferred from homology"/>
<dbReference type="PANTHER" id="PTHR20996">
    <property type="entry name" value="NUCLEAR ENVELOPE PHOSPHATASE-REGULATORY SUBUNIT 1"/>
    <property type="match status" value="1"/>
</dbReference>
<evidence type="ECO:0000256" key="11">
    <source>
        <dbReference type="SAM" id="MobiDB-lite"/>
    </source>
</evidence>
<evidence type="ECO:0000256" key="4">
    <source>
        <dbReference type="ARBA" id="ARBA00022490"/>
    </source>
</evidence>
<evidence type="ECO:0000256" key="2">
    <source>
        <dbReference type="ARBA" id="ARBA00004496"/>
    </source>
</evidence>
<feature type="compositionally biased region" description="Pro residues" evidence="11">
    <location>
        <begin position="189"/>
        <end position="206"/>
    </location>
</feature>
<evidence type="ECO:0000256" key="5">
    <source>
        <dbReference type="ARBA" id="ARBA00022692"/>
    </source>
</evidence>
<feature type="region of interest" description="Disordered" evidence="11">
    <location>
        <begin position="412"/>
        <end position="444"/>
    </location>
</feature>
<evidence type="ECO:0000256" key="9">
    <source>
        <dbReference type="ARBA" id="ARBA00023242"/>
    </source>
</evidence>
<feature type="transmembrane region" description="Helical" evidence="12">
    <location>
        <begin position="79"/>
        <end position="98"/>
    </location>
</feature>
<evidence type="ECO:0000313" key="13">
    <source>
        <dbReference type="EMBL" id="CDR40835.1"/>
    </source>
</evidence>
<feature type="compositionally biased region" description="Basic and acidic residues" evidence="11">
    <location>
        <begin position="315"/>
        <end position="328"/>
    </location>
</feature>
<dbReference type="GO" id="GO:0031965">
    <property type="term" value="C:nuclear membrane"/>
    <property type="evidence" value="ECO:0007669"/>
    <property type="project" value="UniProtKB-SubCell"/>
</dbReference>
<name>A0A061AZL0_RHOTO</name>
<keyword evidence="5 12" id="KW-0812">Transmembrane</keyword>
<dbReference type="GO" id="GO:0071595">
    <property type="term" value="C:Nem1-Spo7 phosphatase complex"/>
    <property type="evidence" value="ECO:0007669"/>
    <property type="project" value="InterPro"/>
</dbReference>
<evidence type="ECO:0000256" key="10">
    <source>
        <dbReference type="ARBA" id="ARBA00030458"/>
    </source>
</evidence>
<evidence type="ECO:0000256" key="8">
    <source>
        <dbReference type="ARBA" id="ARBA00023136"/>
    </source>
</evidence>